<dbReference type="InterPro" id="IPR035965">
    <property type="entry name" value="PAS-like_dom_sf"/>
</dbReference>
<evidence type="ECO:0000256" key="5">
    <source>
        <dbReference type="ARBA" id="ARBA00022691"/>
    </source>
</evidence>
<comment type="catalytic activity">
    <reaction evidence="2">
        <text>L-glutamyl-[protein] + S-adenosyl-L-methionine = [protein]-L-glutamate 5-O-methyl ester + S-adenosyl-L-homocysteine</text>
        <dbReference type="Rhea" id="RHEA:24452"/>
        <dbReference type="Rhea" id="RHEA-COMP:10208"/>
        <dbReference type="Rhea" id="RHEA-COMP:10311"/>
        <dbReference type="ChEBI" id="CHEBI:29973"/>
        <dbReference type="ChEBI" id="CHEBI:57856"/>
        <dbReference type="ChEBI" id="CHEBI:59789"/>
        <dbReference type="ChEBI" id="CHEBI:82795"/>
        <dbReference type="EC" id="2.1.1.80"/>
    </reaction>
</comment>
<proteinExistence type="predicted"/>
<dbReference type="GO" id="GO:0008984">
    <property type="term" value="F:protein-glutamate methylesterase activity"/>
    <property type="evidence" value="ECO:0007669"/>
    <property type="project" value="UniProtKB-EC"/>
</dbReference>
<feature type="active site" evidence="6">
    <location>
        <position position="146"/>
    </location>
</feature>
<feature type="domain" description="CheB-type methylesterase" evidence="11">
    <location>
        <begin position="18"/>
        <end position="203"/>
    </location>
</feature>
<dbReference type="CDD" id="cd00130">
    <property type="entry name" value="PAS"/>
    <property type="match status" value="2"/>
</dbReference>
<dbReference type="Gene3D" id="3.30.450.20">
    <property type="entry name" value="PAS domain"/>
    <property type="match status" value="2"/>
</dbReference>
<dbReference type="Gene3D" id="3.30.565.10">
    <property type="entry name" value="Histidine kinase-like ATPase, C-terminal domain"/>
    <property type="match status" value="1"/>
</dbReference>
<dbReference type="InterPro" id="IPR013656">
    <property type="entry name" value="PAS_4"/>
</dbReference>
<dbReference type="EMBL" id="JAASQJ010000002">
    <property type="protein sequence ID" value="NIJ52526.1"/>
    <property type="molecule type" value="Genomic_DNA"/>
</dbReference>
<evidence type="ECO:0000256" key="7">
    <source>
        <dbReference type="SAM" id="MobiDB-lite"/>
    </source>
</evidence>
<accession>A0ABX0UHV0</accession>
<feature type="domain" description="PAC" evidence="10">
    <location>
        <begin position="930"/>
        <end position="982"/>
    </location>
</feature>
<feature type="domain" description="CheR-type methyltransferase" evidence="12">
    <location>
        <begin position="221"/>
        <end position="495"/>
    </location>
</feature>
<feature type="domain" description="Histidine kinase" evidence="8">
    <location>
        <begin position="1153"/>
        <end position="1385"/>
    </location>
</feature>
<comment type="caution">
    <text evidence="13">The sequence shown here is derived from an EMBL/GenBank/DDBJ whole genome shotgun (WGS) entry which is preliminary data.</text>
</comment>
<name>A0ABX0UHV0_9BACT</name>
<dbReference type="SUPFAM" id="SSF55874">
    <property type="entry name" value="ATPase domain of HSP90 chaperone/DNA topoisomerase II/histidine kinase"/>
    <property type="match status" value="1"/>
</dbReference>
<gene>
    <name evidence="13" type="ORF">FHS68_001696</name>
</gene>
<dbReference type="Gene3D" id="1.10.287.130">
    <property type="match status" value="1"/>
</dbReference>
<dbReference type="Pfam" id="PF08447">
    <property type="entry name" value="PAS_3"/>
    <property type="match status" value="1"/>
</dbReference>
<dbReference type="Proteomes" id="UP001179181">
    <property type="component" value="Unassembled WGS sequence"/>
</dbReference>
<feature type="active site" evidence="6">
    <location>
        <position position="54"/>
    </location>
</feature>
<dbReference type="Pfam" id="PF02518">
    <property type="entry name" value="HATPase_c"/>
    <property type="match status" value="1"/>
</dbReference>
<dbReference type="InterPro" id="IPR000700">
    <property type="entry name" value="PAS-assoc_C"/>
</dbReference>
<evidence type="ECO:0000256" key="3">
    <source>
        <dbReference type="ARBA" id="ARBA00022603"/>
    </source>
</evidence>
<dbReference type="PRINTS" id="PR00996">
    <property type="entry name" value="CHERMTFRASE"/>
</dbReference>
<reference evidence="13 14" key="1">
    <citation type="submission" date="2020-03" db="EMBL/GenBank/DDBJ databases">
        <title>Genomic Encyclopedia of Type Strains, Phase IV (KMG-IV): sequencing the most valuable type-strain genomes for metagenomic binning, comparative biology and taxonomic classification.</title>
        <authorList>
            <person name="Goeker M."/>
        </authorList>
    </citation>
    <scope>NUCLEOTIDE SEQUENCE [LARGE SCALE GENOMIC DNA]</scope>
    <source>
        <strain evidence="13 14">DSM 102865</strain>
    </source>
</reference>
<dbReference type="CDD" id="cd00082">
    <property type="entry name" value="HisKA"/>
    <property type="match status" value="1"/>
</dbReference>
<evidence type="ECO:0000313" key="14">
    <source>
        <dbReference type="Proteomes" id="UP001179181"/>
    </source>
</evidence>
<evidence type="ECO:0000259" key="11">
    <source>
        <dbReference type="PROSITE" id="PS50122"/>
    </source>
</evidence>
<dbReference type="SUPFAM" id="SSF55785">
    <property type="entry name" value="PYP-like sensor domain (PAS domain)"/>
    <property type="match status" value="2"/>
</dbReference>
<dbReference type="Pfam" id="PF00512">
    <property type="entry name" value="HisKA"/>
    <property type="match status" value="1"/>
</dbReference>
<keyword evidence="6" id="KW-0145">Chemotaxis</keyword>
<dbReference type="PANTHER" id="PTHR24422:SF27">
    <property type="entry name" value="PROTEIN-GLUTAMATE O-METHYLTRANSFERASE"/>
    <property type="match status" value="1"/>
</dbReference>
<dbReference type="InterPro" id="IPR036890">
    <property type="entry name" value="HATPase_C_sf"/>
</dbReference>
<dbReference type="Gene3D" id="3.40.50.150">
    <property type="entry name" value="Vaccinia Virus protein VP39"/>
    <property type="match status" value="1"/>
</dbReference>
<dbReference type="NCBIfam" id="TIGR00229">
    <property type="entry name" value="sensory_box"/>
    <property type="match status" value="2"/>
</dbReference>
<dbReference type="InterPro" id="IPR036804">
    <property type="entry name" value="CheR_N_sf"/>
</dbReference>
<keyword evidence="6 13" id="KW-0378">Hydrolase</keyword>
<dbReference type="InterPro" id="IPR029063">
    <property type="entry name" value="SAM-dependent_MTases_sf"/>
</dbReference>
<dbReference type="InterPro" id="IPR001610">
    <property type="entry name" value="PAC"/>
</dbReference>
<dbReference type="InterPro" id="IPR036097">
    <property type="entry name" value="HisK_dim/P_sf"/>
</dbReference>
<dbReference type="Pfam" id="PF01339">
    <property type="entry name" value="CheB_methylest"/>
    <property type="match status" value="1"/>
</dbReference>
<dbReference type="CDD" id="cd16434">
    <property type="entry name" value="CheB-CheR_fusion"/>
    <property type="match status" value="1"/>
</dbReference>
<dbReference type="InterPro" id="IPR022641">
    <property type="entry name" value="CheR_N"/>
</dbReference>
<dbReference type="PROSITE" id="PS50112">
    <property type="entry name" value="PAS"/>
    <property type="match status" value="1"/>
</dbReference>
<dbReference type="SUPFAM" id="SSF47384">
    <property type="entry name" value="Homodimeric domain of signal transducing histidine kinase"/>
    <property type="match status" value="1"/>
</dbReference>
<dbReference type="PANTHER" id="PTHR24422">
    <property type="entry name" value="CHEMOTAXIS PROTEIN METHYLTRANSFERASE"/>
    <property type="match status" value="1"/>
</dbReference>
<dbReference type="EC" id="3.1.1.61" evidence="13"/>
<dbReference type="Pfam" id="PF08448">
    <property type="entry name" value="PAS_4"/>
    <property type="match status" value="1"/>
</dbReference>
<dbReference type="GO" id="GO:0032259">
    <property type="term" value="P:methylation"/>
    <property type="evidence" value="ECO:0007669"/>
    <property type="project" value="UniProtKB-KW"/>
</dbReference>
<evidence type="ECO:0000259" key="10">
    <source>
        <dbReference type="PROSITE" id="PS50113"/>
    </source>
</evidence>
<dbReference type="InterPro" id="IPR003594">
    <property type="entry name" value="HATPase_dom"/>
</dbReference>
<keyword evidence="5" id="KW-0949">S-adenosyl-L-methionine</keyword>
<evidence type="ECO:0000259" key="9">
    <source>
        <dbReference type="PROSITE" id="PS50112"/>
    </source>
</evidence>
<dbReference type="InterPro" id="IPR035909">
    <property type="entry name" value="CheB_C"/>
</dbReference>
<evidence type="ECO:0000256" key="4">
    <source>
        <dbReference type="ARBA" id="ARBA00022679"/>
    </source>
</evidence>
<dbReference type="Gene3D" id="3.40.50.180">
    <property type="entry name" value="Methylesterase CheB, C-terminal domain"/>
    <property type="match status" value="1"/>
</dbReference>
<dbReference type="PROSITE" id="PS50123">
    <property type="entry name" value="CHER"/>
    <property type="match status" value="1"/>
</dbReference>
<protein>
    <submittedName>
        <fullName evidence="13">Two-component system CheB/CheR fusion protein</fullName>
        <ecNumber evidence="13">2.1.1.80</ecNumber>
        <ecNumber evidence="13">3.1.1.61</ecNumber>
    </submittedName>
</protein>
<evidence type="ECO:0000313" key="13">
    <source>
        <dbReference type="EMBL" id="NIJ52526.1"/>
    </source>
</evidence>
<feature type="domain" description="PAS" evidence="9">
    <location>
        <begin position="858"/>
        <end position="928"/>
    </location>
</feature>
<dbReference type="InterPro" id="IPR000014">
    <property type="entry name" value="PAS"/>
</dbReference>
<dbReference type="Pfam" id="PF03705">
    <property type="entry name" value="CheR_N"/>
    <property type="match status" value="1"/>
</dbReference>
<dbReference type="SMART" id="SM00388">
    <property type="entry name" value="HisKA"/>
    <property type="match status" value="1"/>
</dbReference>
<keyword evidence="3 13" id="KW-0489">Methyltransferase</keyword>
<dbReference type="Gene3D" id="1.10.155.10">
    <property type="entry name" value="Chemotaxis receptor methyltransferase CheR, N-terminal domain"/>
    <property type="match status" value="1"/>
</dbReference>
<dbReference type="SUPFAM" id="SSF47757">
    <property type="entry name" value="Chemotaxis receptor methyltransferase CheR, N-terminal domain"/>
    <property type="match status" value="1"/>
</dbReference>
<evidence type="ECO:0000256" key="6">
    <source>
        <dbReference type="PROSITE-ProRule" id="PRU00050"/>
    </source>
</evidence>
<dbReference type="SUPFAM" id="SSF53335">
    <property type="entry name" value="S-adenosyl-L-methionine-dependent methyltransferases"/>
    <property type="match status" value="1"/>
</dbReference>
<sequence length="1389" mass="154369">MEQEGNTAYKDLRPGNRPVPIVAIGGSAGGQQAVIELLRHLPADTGLAYVYIQHLSPDHDSQLDVILAAATAMPVCEATHLMQIEPDHVYIIPPNKGMEVIDGALALMPRKPKPSIHLSVDQFFISLANRQKDGAIGIVLSGMASDGSQGLKAIKVAGGVTFAQDGTAAHQGMPQSAIREGVVDMVLSPAEIAAELVLLSKKAAIFQLTSETAEGSGPDGSDQDLDKVLSFVKSAVGSDFANYKKTTIRRRIIRRMLLYKLETLGDYLSYLQQDPSEAGKLYSDLLINVTSFFRDQQTMDHLKKHVLPQIIKSRADQDPLRVWVAGCSTGQEAYSMAIMLVEILGERAVSIPVQIFATDLSETAITKARLGIYTQSEVDDITEARLGRFFTHTDGHYRVNKLVRDLCVFAPHNLLSDPPFSRMDLISCRNLLIYLDDLLQKNVFSTFHYALKPDGFLLLGKSESAGSSPAHFTQIEKSHKIFARKNNTQVKIPLDMTFRKNPVSTDVKITPVKTTDVTPLSELDKIVEKLLLAQYVPASVVVDQDLEIIQFRGATGAFLQHTPGKASLNLTKMAPPSVVFELRNILHKARQSGKPTKKSGLVIKSGKNSFYADIEAVPITNTSNQQLFLVLFQESTQNKAGKKTSGDAAVLNQQLEDELTALRQDMHSIIEGQQSSNEELQSANEEIVSSNEELQSINEELETSKEEIEASNEELQTINQELHRRNEQLTESYQYSEAILSTIKEATLVLDEHLKVKLANKAFYEIFQTSPERTEGSSISEFGSGQLDFTGFRDLLNNVLSRNETIDGFEVNIKFSDGGDRTILVHARKVVQQKQLTILVVFEDITGHRKAQELLIERQQWFEDLVDNAPALIWVCGPDGKINFLNKAWTEYTGQSFNEKAATLYEAIHPEDLEAYRETFFEHARDQKPFSFEYRLLRKDGDYHWVLENAKPMVSQDGKFTGYIGSSTDIHEQKTMAQQLKGHVDERTQQLKDSNSALIQTANNLQAVLDSSPASIGFFKAVCDDAGKLADFALVVCNSKFSDTFQSTVNELVGRLASELLPGQRQDCMKDVLDLNQPYYEELFIEEQQKWLGIALTRHVHGVAITELDITLLKEAGQQQDELNSQLKGSYEMIQSLNVMKEYVQQRGSFLRSTFHDLRGSFGIITGGTTLLDQMETQEDQAKTLAVIQRNLEQVTQMINQLLDYSRLESGEEKLHIAPFNASAMLSQLCEGSLQIARAKGLELNFSGDDDLAVEGDQVKVGRIAQNLILNALRYTSEGGVSVNWQALPPSGELPVLAWEFSVSDTGRGIPQKLLSNLTDYDYGQVYEPESHDLLSQMQDLEGGQGEGIGLFIVKRLCELLGAKMHVESLPDTGTAFRIIIPQTYPQRL</sequence>
<keyword evidence="14" id="KW-1185">Reference proteome</keyword>
<dbReference type="SMART" id="SM00387">
    <property type="entry name" value="HATPase_c"/>
    <property type="match status" value="1"/>
</dbReference>
<dbReference type="Pfam" id="PF01739">
    <property type="entry name" value="CheR"/>
    <property type="match status" value="1"/>
</dbReference>
<dbReference type="GO" id="GO:0008983">
    <property type="term" value="F:protein-glutamate O-methyltransferase activity"/>
    <property type="evidence" value="ECO:0007669"/>
    <property type="project" value="UniProtKB-EC"/>
</dbReference>
<dbReference type="PROSITE" id="PS50109">
    <property type="entry name" value="HIS_KIN"/>
    <property type="match status" value="1"/>
</dbReference>
<dbReference type="EC" id="2.1.1.80" evidence="13"/>
<organism evidence="13 14">
    <name type="scientific">Dyadobacter arcticus</name>
    <dbReference type="NCBI Taxonomy" id="1078754"/>
    <lineage>
        <taxon>Bacteria</taxon>
        <taxon>Pseudomonadati</taxon>
        <taxon>Bacteroidota</taxon>
        <taxon>Cytophagia</taxon>
        <taxon>Cytophagales</taxon>
        <taxon>Spirosomataceae</taxon>
        <taxon>Dyadobacter</taxon>
    </lineage>
</organism>
<dbReference type="SUPFAM" id="SSF52738">
    <property type="entry name" value="Methylesterase CheB, C-terminal domain"/>
    <property type="match status" value="1"/>
</dbReference>
<dbReference type="SMART" id="SM00138">
    <property type="entry name" value="MeTrc"/>
    <property type="match status" value="1"/>
</dbReference>
<dbReference type="SMART" id="SM00091">
    <property type="entry name" value="PAS"/>
    <property type="match status" value="3"/>
</dbReference>
<dbReference type="Pfam" id="PF13426">
    <property type="entry name" value="PAS_9"/>
    <property type="match status" value="1"/>
</dbReference>
<dbReference type="InterPro" id="IPR050903">
    <property type="entry name" value="Bact_Chemotaxis_MeTrfase"/>
</dbReference>
<evidence type="ECO:0000259" key="12">
    <source>
        <dbReference type="PROSITE" id="PS50123"/>
    </source>
</evidence>
<dbReference type="InterPro" id="IPR003661">
    <property type="entry name" value="HisK_dim/P_dom"/>
</dbReference>
<dbReference type="InterPro" id="IPR000673">
    <property type="entry name" value="Sig_transdc_resp-reg_Me-estase"/>
</dbReference>
<evidence type="ECO:0000256" key="1">
    <source>
        <dbReference type="ARBA" id="ARBA00000085"/>
    </source>
</evidence>
<evidence type="ECO:0000259" key="8">
    <source>
        <dbReference type="PROSITE" id="PS50109"/>
    </source>
</evidence>
<keyword evidence="4 13" id="KW-0808">Transferase</keyword>
<dbReference type="InterPro" id="IPR013655">
    <property type="entry name" value="PAS_fold_3"/>
</dbReference>
<feature type="active site" evidence="6">
    <location>
        <position position="27"/>
    </location>
</feature>
<evidence type="ECO:0000256" key="2">
    <source>
        <dbReference type="ARBA" id="ARBA00001541"/>
    </source>
</evidence>
<dbReference type="InterPro" id="IPR005467">
    <property type="entry name" value="His_kinase_dom"/>
</dbReference>
<dbReference type="InterPro" id="IPR000780">
    <property type="entry name" value="CheR_MeTrfase"/>
</dbReference>
<dbReference type="InterPro" id="IPR022642">
    <property type="entry name" value="CheR_C"/>
</dbReference>
<dbReference type="PROSITE" id="PS50122">
    <property type="entry name" value="CHEB"/>
    <property type="match status" value="1"/>
</dbReference>
<comment type="catalytic activity">
    <reaction evidence="1">
        <text>ATP + protein L-histidine = ADP + protein N-phospho-L-histidine.</text>
        <dbReference type="EC" id="2.7.13.3"/>
    </reaction>
</comment>
<dbReference type="PROSITE" id="PS50113">
    <property type="entry name" value="PAC"/>
    <property type="match status" value="1"/>
</dbReference>
<feature type="region of interest" description="Disordered" evidence="7">
    <location>
        <begin position="673"/>
        <end position="693"/>
    </location>
</feature>
<dbReference type="SMART" id="SM00086">
    <property type="entry name" value="PAC"/>
    <property type="match status" value="2"/>
</dbReference>
<dbReference type="RefSeq" id="WP_167269062.1">
    <property type="nucleotide sequence ID" value="NZ_JAASQJ010000002.1"/>
</dbReference>